<dbReference type="InterPro" id="IPR011577">
    <property type="entry name" value="Cyt_b561_bac/Ni-Hgenase"/>
</dbReference>
<evidence type="ECO:0000256" key="1">
    <source>
        <dbReference type="ARBA" id="ARBA00004651"/>
    </source>
</evidence>
<evidence type="ECO:0000256" key="5">
    <source>
        <dbReference type="ARBA" id="ARBA00023136"/>
    </source>
</evidence>
<keyword evidence="3 6" id="KW-0812">Transmembrane</keyword>
<organism evidence="8 9">
    <name type="scientific">Thermoproteus uzoniensis (strain 768-20)</name>
    <dbReference type="NCBI Taxonomy" id="999630"/>
    <lineage>
        <taxon>Archaea</taxon>
        <taxon>Thermoproteota</taxon>
        <taxon>Thermoprotei</taxon>
        <taxon>Thermoproteales</taxon>
        <taxon>Thermoproteaceae</taxon>
        <taxon>Thermoproteus</taxon>
    </lineage>
</organism>
<dbReference type="GO" id="GO:0020037">
    <property type="term" value="F:heme binding"/>
    <property type="evidence" value="ECO:0007669"/>
    <property type="project" value="TreeGrafter"/>
</dbReference>
<dbReference type="InterPro" id="IPR051542">
    <property type="entry name" value="Hydrogenase_cytochrome"/>
</dbReference>
<evidence type="ECO:0000256" key="3">
    <source>
        <dbReference type="ARBA" id="ARBA00022692"/>
    </source>
</evidence>
<feature type="domain" description="Cytochrome b561 bacterial/Ni-hydrogenase" evidence="7">
    <location>
        <begin position="14"/>
        <end position="218"/>
    </location>
</feature>
<dbReference type="Pfam" id="PF01292">
    <property type="entry name" value="Ni_hydr_CYTB"/>
    <property type="match status" value="1"/>
</dbReference>
<dbReference type="InterPro" id="IPR016174">
    <property type="entry name" value="Di-haem_cyt_TM"/>
</dbReference>
<keyword evidence="4 6" id="KW-1133">Transmembrane helix</keyword>
<dbReference type="PANTHER" id="PTHR30485">
    <property type="entry name" value="NI/FE-HYDROGENASE 1 B-TYPE CYTOCHROME SUBUNIT"/>
    <property type="match status" value="1"/>
</dbReference>
<dbReference type="OrthoDB" id="27017at2157"/>
<evidence type="ECO:0000259" key="7">
    <source>
        <dbReference type="Pfam" id="PF01292"/>
    </source>
</evidence>
<protein>
    <submittedName>
        <fullName evidence="8">Formate dehydrogenase gamma subunit</fullName>
    </submittedName>
</protein>
<feature type="transmembrane region" description="Helical" evidence="6">
    <location>
        <begin position="188"/>
        <end position="206"/>
    </location>
</feature>
<dbReference type="Proteomes" id="UP000008138">
    <property type="component" value="Chromosome"/>
</dbReference>
<evidence type="ECO:0000256" key="2">
    <source>
        <dbReference type="ARBA" id="ARBA00022475"/>
    </source>
</evidence>
<dbReference type="GO" id="GO:0005886">
    <property type="term" value="C:plasma membrane"/>
    <property type="evidence" value="ECO:0007669"/>
    <property type="project" value="UniProtKB-SubCell"/>
</dbReference>
<evidence type="ECO:0000256" key="6">
    <source>
        <dbReference type="SAM" id="Phobius"/>
    </source>
</evidence>
<dbReference type="STRING" id="999630.TUZN_1231"/>
<keyword evidence="5 6" id="KW-0472">Membrane</keyword>
<reference key="2">
    <citation type="submission" date="2011-03" db="EMBL/GenBank/DDBJ databases">
        <title>Complete genome sequence of the thermoacidophilic crenarchaeon Thermoproteus uzoniensis 768-20.</title>
        <authorList>
            <person name="Mardanov A.V."/>
            <person name="Gumerov V.M."/>
            <person name="Beletsky A.V."/>
            <person name="Prokofeva M.I."/>
            <person name="Bonch-Osmolovskaya E.A."/>
            <person name="Ravin N.V."/>
            <person name="Skryabin K.G."/>
        </authorList>
    </citation>
    <scope>NUCLEOTIDE SEQUENCE</scope>
    <source>
        <strain>768-20</strain>
    </source>
</reference>
<name>F2L0M6_THEU7</name>
<keyword evidence="2" id="KW-1003">Cell membrane</keyword>
<comment type="subcellular location">
    <subcellularLocation>
        <location evidence="1">Cell membrane</location>
        <topology evidence="1">Multi-pass membrane protein</topology>
    </subcellularLocation>
</comment>
<dbReference type="PANTHER" id="PTHR30485:SF0">
    <property type="entry name" value="NI_FE-HYDROGENASE 1 B-TYPE CYTOCHROME SUBUNIT-RELATED"/>
    <property type="match status" value="1"/>
</dbReference>
<dbReference type="HOGENOM" id="CLU_1154403_0_0_2"/>
<keyword evidence="9" id="KW-1185">Reference proteome</keyword>
<reference evidence="8 9" key="1">
    <citation type="journal article" date="2011" name="J. Bacteriol.">
        <title>Complete genome sequence of the thermoacidophilic crenarchaeon Thermoproteus uzoniensis 768-20.</title>
        <authorList>
            <person name="Mardanov A.V."/>
            <person name="Gumerov V.M."/>
            <person name="Beletsky A.V."/>
            <person name="Prokofeva M.I."/>
            <person name="Bonch-Osmolovskaya E.A."/>
            <person name="Ravin N.V."/>
            <person name="Skryabin K.G."/>
        </authorList>
    </citation>
    <scope>NUCLEOTIDE SEQUENCE [LARGE SCALE GENOMIC DNA]</scope>
    <source>
        <strain evidence="8 9">768-20</strain>
    </source>
</reference>
<dbReference type="GO" id="GO:0022904">
    <property type="term" value="P:respiratory electron transport chain"/>
    <property type="evidence" value="ECO:0007669"/>
    <property type="project" value="InterPro"/>
</dbReference>
<dbReference type="eggNOG" id="arCOG05636">
    <property type="taxonomic scope" value="Archaea"/>
</dbReference>
<feature type="transmembrane region" description="Helical" evidence="6">
    <location>
        <begin position="78"/>
        <end position="97"/>
    </location>
</feature>
<feature type="transmembrane region" description="Helical" evidence="6">
    <location>
        <begin position="144"/>
        <end position="168"/>
    </location>
</feature>
<dbReference type="SUPFAM" id="SSF81342">
    <property type="entry name" value="Transmembrane di-heme cytochromes"/>
    <property type="match status" value="1"/>
</dbReference>
<dbReference type="EMBL" id="CP002590">
    <property type="protein sequence ID" value="AEA12708.1"/>
    <property type="molecule type" value="Genomic_DNA"/>
</dbReference>
<evidence type="ECO:0000313" key="8">
    <source>
        <dbReference type="EMBL" id="AEA12708.1"/>
    </source>
</evidence>
<evidence type="ECO:0000313" key="9">
    <source>
        <dbReference type="Proteomes" id="UP000008138"/>
    </source>
</evidence>
<gene>
    <name evidence="8" type="ordered locus">TUZN_1231</name>
</gene>
<accession>F2L0M6</accession>
<sequence length="243" mass="27045">MDSVNSEKEIEVASLGYRLAHQINLVLITLLAVTGAMLLFPDLMSWLSYAVGAPLAAFLGNPYPVSVGEELARTSHRFLGELWGVFLIVYAIYLLAFRRIRVFDALKKPIGQQIREAKALAGHYIFGRPLPDDVARELERHNVLVAYMAVLLVLGILLLSASGVLMVYSSVLGLSEDVYRLLLFLHDLGFYITLLFIFAHLFAVLHPTNRPLLIAMFGQGKAAAEWVQKHMPKFLRHVKGGSS</sequence>
<feature type="transmembrane region" description="Helical" evidence="6">
    <location>
        <begin position="20"/>
        <end position="40"/>
    </location>
</feature>
<feature type="transmembrane region" description="Helical" evidence="6">
    <location>
        <begin position="47"/>
        <end position="66"/>
    </location>
</feature>
<dbReference type="KEGG" id="tuz:TUZN_1231"/>
<proteinExistence type="predicted"/>
<dbReference type="Gene3D" id="1.20.950.20">
    <property type="entry name" value="Transmembrane di-heme cytochromes, Chain C"/>
    <property type="match status" value="1"/>
</dbReference>
<dbReference type="RefSeq" id="WP_013680044.1">
    <property type="nucleotide sequence ID" value="NC_015315.1"/>
</dbReference>
<dbReference type="GO" id="GO:0009055">
    <property type="term" value="F:electron transfer activity"/>
    <property type="evidence" value="ECO:0007669"/>
    <property type="project" value="InterPro"/>
</dbReference>
<evidence type="ECO:0000256" key="4">
    <source>
        <dbReference type="ARBA" id="ARBA00022989"/>
    </source>
</evidence>
<dbReference type="AlphaFoldDB" id="F2L0M6"/>
<dbReference type="GeneID" id="10360759"/>